<reference evidence="2" key="1">
    <citation type="submission" date="2007-03" db="EMBL/GenBank/DDBJ databases">
        <title>Complete sequence of chromosome 1 of Burkholderia vietnamiensis G4.</title>
        <authorList>
            <consortium name="US DOE Joint Genome Institute"/>
            <person name="Copeland A."/>
            <person name="Lucas S."/>
            <person name="Lapidus A."/>
            <person name="Barry K."/>
            <person name="Detter J.C."/>
            <person name="Glavina del Rio T."/>
            <person name="Hammon N."/>
            <person name="Israni S."/>
            <person name="Dalin E."/>
            <person name="Tice H."/>
            <person name="Pitluck S."/>
            <person name="Chain P."/>
            <person name="Malfatti S."/>
            <person name="Shin M."/>
            <person name="Vergez L."/>
            <person name="Schmutz J."/>
            <person name="Larimer F."/>
            <person name="Land M."/>
            <person name="Hauser L."/>
            <person name="Kyrpides N."/>
            <person name="Tiedje J."/>
            <person name="Richardson P."/>
        </authorList>
    </citation>
    <scope>NUCLEOTIDE SEQUENCE [LARGE SCALE GENOMIC DNA]</scope>
    <source>
        <strain evidence="2">G4 / LMG 22486</strain>
    </source>
</reference>
<dbReference type="eggNOG" id="ENOG502ZAUV">
    <property type="taxonomic scope" value="Bacteria"/>
</dbReference>
<organism evidence="1 2">
    <name type="scientific">Burkholderia vietnamiensis (strain G4 / LMG 22486)</name>
    <name type="common">Burkholderia cepacia (strain R1808)</name>
    <dbReference type="NCBI Taxonomy" id="269482"/>
    <lineage>
        <taxon>Bacteria</taxon>
        <taxon>Pseudomonadati</taxon>
        <taxon>Pseudomonadota</taxon>
        <taxon>Betaproteobacteria</taxon>
        <taxon>Burkholderiales</taxon>
        <taxon>Burkholderiaceae</taxon>
        <taxon>Burkholderia</taxon>
        <taxon>Burkholderia cepacia complex</taxon>
    </lineage>
</organism>
<dbReference type="AlphaFoldDB" id="A4JFW1"/>
<name>A4JFW1_BURVG</name>
<accession>A4JFW1</accession>
<proteinExistence type="predicted"/>
<dbReference type="EMBL" id="CP000614">
    <property type="protein sequence ID" value="ABO55164.1"/>
    <property type="molecule type" value="Genomic_DNA"/>
</dbReference>
<evidence type="ECO:0008006" key="3">
    <source>
        <dbReference type="Google" id="ProtNLM"/>
    </source>
</evidence>
<evidence type="ECO:0000313" key="2">
    <source>
        <dbReference type="Proteomes" id="UP000002287"/>
    </source>
</evidence>
<dbReference type="Pfam" id="PF08843">
    <property type="entry name" value="AbiEii"/>
    <property type="match status" value="1"/>
</dbReference>
<protein>
    <recommendedName>
        <fullName evidence="3">Nucleotidyl transferase AbiEii toxin, Type IV TA system</fullName>
    </recommendedName>
</protein>
<dbReference type="KEGG" id="bvi:Bcep1808_2162"/>
<gene>
    <name evidence="1" type="ordered locus">Bcep1808_2162</name>
</gene>
<sequence length="267" mass="28821">MPFEPRFEVLPASQQKLWPDLAPVKDLGFTLYGGTAIALRRGHRTSVDFDFFSDRPLDKQALVAALPALEGPGAEVLQESANTFVALVQPPLDRPLLGPVAADEFGDGRVKVSFFGDLTIGRVGDPELTSDGALLVAHPRDLMATKLKTLFQRIELKDYVDIHELLQHGQSLTRGLADAAALWPGFPPGDCLGALGYHQSPQLHALSGAQKATLNAKIGLAQQELSKMKQFTPAPKKSGQLGLDDAAMARERQAALSPNNGRDAWSR</sequence>
<dbReference type="Proteomes" id="UP000002287">
    <property type="component" value="Chromosome 1"/>
</dbReference>
<evidence type="ECO:0000313" key="1">
    <source>
        <dbReference type="EMBL" id="ABO55164.1"/>
    </source>
</evidence>
<dbReference type="InterPro" id="IPR014942">
    <property type="entry name" value="AbiEii"/>
</dbReference>
<dbReference type="HOGENOM" id="CLU_106275_1_0_4"/>